<feature type="transmembrane region" description="Helical" evidence="6">
    <location>
        <begin position="110"/>
        <end position="128"/>
    </location>
</feature>
<keyword evidence="3 6" id="KW-0812">Transmembrane</keyword>
<organism evidence="7 8">
    <name type="scientific">Hydromonas duriensis</name>
    <dbReference type="NCBI Taxonomy" id="1527608"/>
    <lineage>
        <taxon>Bacteria</taxon>
        <taxon>Pseudomonadati</taxon>
        <taxon>Pseudomonadota</taxon>
        <taxon>Betaproteobacteria</taxon>
        <taxon>Burkholderiales</taxon>
        <taxon>Burkholderiaceae</taxon>
        <taxon>Hydromonas</taxon>
    </lineage>
</organism>
<gene>
    <name evidence="7" type="ORF">DFR44_11120</name>
</gene>
<reference evidence="7 8" key="1">
    <citation type="submission" date="2019-03" db="EMBL/GenBank/DDBJ databases">
        <title>Genomic Encyclopedia of Type Strains, Phase IV (KMG-IV): sequencing the most valuable type-strain genomes for metagenomic binning, comparative biology and taxonomic classification.</title>
        <authorList>
            <person name="Goeker M."/>
        </authorList>
    </citation>
    <scope>NUCLEOTIDE SEQUENCE [LARGE SCALE GENOMIC DNA]</scope>
    <source>
        <strain evidence="7 8">DSM 102852</strain>
    </source>
</reference>
<keyword evidence="5 6" id="KW-0472">Membrane</keyword>
<dbReference type="OrthoDB" id="3296441at2"/>
<accession>A0A4R6Y7F9</accession>
<protein>
    <submittedName>
        <fullName evidence="7">Putative 5xTM membrane YitT family protein</fullName>
    </submittedName>
</protein>
<feature type="transmembrane region" description="Helical" evidence="6">
    <location>
        <begin position="52"/>
        <end position="73"/>
    </location>
</feature>
<dbReference type="EMBL" id="SNZE01000011">
    <property type="protein sequence ID" value="TDR31257.1"/>
    <property type="molecule type" value="Genomic_DNA"/>
</dbReference>
<evidence type="ECO:0000256" key="1">
    <source>
        <dbReference type="ARBA" id="ARBA00004651"/>
    </source>
</evidence>
<evidence type="ECO:0000313" key="7">
    <source>
        <dbReference type="EMBL" id="TDR31257.1"/>
    </source>
</evidence>
<evidence type="ECO:0000256" key="3">
    <source>
        <dbReference type="ARBA" id="ARBA00022692"/>
    </source>
</evidence>
<feature type="transmembrane region" description="Helical" evidence="6">
    <location>
        <begin position="149"/>
        <end position="170"/>
    </location>
</feature>
<dbReference type="PANTHER" id="PTHR33545:SF5">
    <property type="entry name" value="UPF0750 MEMBRANE PROTEIN YITT"/>
    <property type="match status" value="1"/>
</dbReference>
<dbReference type="PANTHER" id="PTHR33545">
    <property type="entry name" value="UPF0750 MEMBRANE PROTEIN YITT-RELATED"/>
    <property type="match status" value="1"/>
</dbReference>
<evidence type="ECO:0000256" key="6">
    <source>
        <dbReference type="SAM" id="Phobius"/>
    </source>
</evidence>
<feature type="transmembrane region" description="Helical" evidence="6">
    <location>
        <begin position="80"/>
        <end position="98"/>
    </location>
</feature>
<dbReference type="InterPro" id="IPR003740">
    <property type="entry name" value="YitT"/>
</dbReference>
<proteinExistence type="predicted"/>
<dbReference type="Proteomes" id="UP000294480">
    <property type="component" value="Unassembled WGS sequence"/>
</dbReference>
<evidence type="ECO:0000256" key="2">
    <source>
        <dbReference type="ARBA" id="ARBA00022475"/>
    </source>
</evidence>
<comment type="caution">
    <text evidence="7">The sequence shown here is derived from an EMBL/GenBank/DDBJ whole genome shotgun (WGS) entry which is preliminary data.</text>
</comment>
<evidence type="ECO:0000256" key="4">
    <source>
        <dbReference type="ARBA" id="ARBA00022989"/>
    </source>
</evidence>
<dbReference type="AlphaFoldDB" id="A0A4R6Y7F9"/>
<dbReference type="GO" id="GO:0005886">
    <property type="term" value="C:plasma membrane"/>
    <property type="evidence" value="ECO:0007669"/>
    <property type="project" value="UniProtKB-SubCell"/>
</dbReference>
<evidence type="ECO:0000313" key="8">
    <source>
        <dbReference type="Proteomes" id="UP000294480"/>
    </source>
</evidence>
<name>A0A4R6Y7F9_9BURK</name>
<dbReference type="Pfam" id="PF02588">
    <property type="entry name" value="YitT_membrane"/>
    <property type="match status" value="1"/>
</dbReference>
<feature type="transmembrane region" description="Helical" evidence="6">
    <location>
        <begin position="12"/>
        <end position="32"/>
    </location>
</feature>
<keyword evidence="4 6" id="KW-1133">Transmembrane helix</keyword>
<dbReference type="InterPro" id="IPR051461">
    <property type="entry name" value="UPF0750_membrane"/>
</dbReference>
<keyword evidence="2" id="KW-1003">Cell membrane</keyword>
<dbReference type="RefSeq" id="WP_133620254.1">
    <property type="nucleotide sequence ID" value="NZ_SNZE01000011.1"/>
</dbReference>
<sequence>MSHLENIKHSVWEDAFALINATLFVGFGVVLYKDVGLLSGGTVGVAFLLHYLTHWNFSVIFFVINLPFYWMAWQKMGHEFTIKTFCAVAMLSLWTAYIPDWVDISQVNPLFATVVGGLMIGGGFLMLIRHKSSLGGVGIVAIYLQQTRGWRAGKLQMGFDVVIVALAFIAASPDKVAYSILGAVVMNLVLAINHRQGRYLGM</sequence>
<evidence type="ECO:0000256" key="5">
    <source>
        <dbReference type="ARBA" id="ARBA00023136"/>
    </source>
</evidence>
<feature type="transmembrane region" description="Helical" evidence="6">
    <location>
        <begin position="176"/>
        <end position="193"/>
    </location>
</feature>
<keyword evidence="8" id="KW-1185">Reference proteome</keyword>
<comment type="subcellular location">
    <subcellularLocation>
        <location evidence="1">Cell membrane</location>
        <topology evidence="1">Multi-pass membrane protein</topology>
    </subcellularLocation>
</comment>